<feature type="domain" description="Methylated-DNA-[protein]-cysteine S-methyltransferase DNA binding" evidence="9">
    <location>
        <begin position="68"/>
        <end position="148"/>
    </location>
</feature>
<dbReference type="InterPro" id="IPR001497">
    <property type="entry name" value="MethylDNA_cys_MeTrfase_AS"/>
</dbReference>
<evidence type="ECO:0000259" key="10">
    <source>
        <dbReference type="Pfam" id="PF02870"/>
    </source>
</evidence>
<evidence type="ECO:0000256" key="5">
    <source>
        <dbReference type="ARBA" id="ARBA00022763"/>
    </source>
</evidence>
<keyword evidence="6 8" id="KW-0234">DNA repair</keyword>
<dbReference type="GO" id="GO:0003908">
    <property type="term" value="F:methylated-DNA-[protein]-cysteine S-methyltransferase activity"/>
    <property type="evidence" value="ECO:0007669"/>
    <property type="project" value="UniProtKB-EC"/>
</dbReference>
<dbReference type="CDD" id="cd06445">
    <property type="entry name" value="ATase"/>
    <property type="match status" value="1"/>
</dbReference>
<dbReference type="Gene3D" id="1.10.10.10">
    <property type="entry name" value="Winged helix-like DNA-binding domain superfamily/Winged helix DNA-binding domain"/>
    <property type="match status" value="1"/>
</dbReference>
<dbReference type="RefSeq" id="WP_336585337.1">
    <property type="nucleotide sequence ID" value="NZ_JBBAXC010000002.1"/>
</dbReference>
<proteinExistence type="inferred from homology"/>
<dbReference type="GO" id="GO:0032259">
    <property type="term" value="P:methylation"/>
    <property type="evidence" value="ECO:0007669"/>
    <property type="project" value="UniProtKB-KW"/>
</dbReference>
<evidence type="ECO:0000256" key="3">
    <source>
        <dbReference type="ARBA" id="ARBA00022603"/>
    </source>
</evidence>
<keyword evidence="2 8" id="KW-0963">Cytoplasm</keyword>
<dbReference type="HAMAP" id="MF_00772">
    <property type="entry name" value="OGT"/>
    <property type="match status" value="1"/>
</dbReference>
<evidence type="ECO:0000256" key="4">
    <source>
        <dbReference type="ARBA" id="ARBA00022679"/>
    </source>
</evidence>
<dbReference type="InterPro" id="IPR008332">
    <property type="entry name" value="MethylG_MeTrfase_N"/>
</dbReference>
<keyword evidence="3 8" id="KW-0489">Methyltransferase</keyword>
<dbReference type="Gene3D" id="3.30.160.70">
    <property type="entry name" value="Methylated DNA-protein cysteine methyltransferase domain"/>
    <property type="match status" value="1"/>
</dbReference>
<dbReference type="Proteomes" id="UP001312865">
    <property type="component" value="Unassembled WGS sequence"/>
</dbReference>
<name>A0ABU8H9C6_9BACI</name>
<gene>
    <name evidence="11" type="ORF">WAK64_02410</name>
</gene>
<comment type="function">
    <text evidence="8">Involved in the cellular defense against the biological effects of O6-methylguanine (O6-MeG) and O4-methylthymine (O4-MeT) in DNA. Repairs the methylated nucleobase in DNA by stoichiometrically transferring the methyl group to a cysteine residue in the enzyme. This is a suicide reaction: the enzyme is irreversibly inactivated.</text>
</comment>
<evidence type="ECO:0000259" key="9">
    <source>
        <dbReference type="Pfam" id="PF01035"/>
    </source>
</evidence>
<dbReference type="Pfam" id="PF01035">
    <property type="entry name" value="DNA_binding_1"/>
    <property type="match status" value="1"/>
</dbReference>
<dbReference type="InterPro" id="IPR014048">
    <property type="entry name" value="MethylDNA_cys_MeTrfase_DNA-bd"/>
</dbReference>
<reference evidence="11 12" key="1">
    <citation type="journal article" date="2018" name="J. Microbiol.">
        <title>Bacillus spongiae sp. nov., isolated from sponge of Jeju Island.</title>
        <authorList>
            <person name="Lee G.E."/>
            <person name="Im W.T."/>
            <person name="Park J.S."/>
        </authorList>
    </citation>
    <scope>NUCLEOTIDE SEQUENCE [LARGE SCALE GENOMIC DNA]</scope>
    <source>
        <strain evidence="11 12">135PIL107-10</strain>
    </source>
</reference>
<evidence type="ECO:0000313" key="11">
    <source>
        <dbReference type="EMBL" id="MEI5905919.1"/>
    </source>
</evidence>
<feature type="domain" description="Methylguanine DNA methyltransferase ribonuclease-like" evidence="10">
    <location>
        <begin position="4"/>
        <end position="64"/>
    </location>
</feature>
<dbReference type="InterPro" id="IPR036217">
    <property type="entry name" value="MethylDNA_cys_MeTrfase_DNAb"/>
</dbReference>
<dbReference type="EC" id="2.1.1.63" evidence="8"/>
<keyword evidence="5 8" id="KW-0227">DNA damage</keyword>
<dbReference type="PANTHER" id="PTHR10815:SF13">
    <property type="entry name" value="METHYLATED-DNA--PROTEIN-CYSTEINE METHYLTRANSFERASE"/>
    <property type="match status" value="1"/>
</dbReference>
<dbReference type="SUPFAM" id="SSF53155">
    <property type="entry name" value="Methylated DNA-protein cysteine methyltransferase domain"/>
    <property type="match status" value="1"/>
</dbReference>
<feature type="active site" description="Nucleophile; methyl group acceptor" evidence="8">
    <location>
        <position position="119"/>
    </location>
</feature>
<dbReference type="InterPro" id="IPR023546">
    <property type="entry name" value="MGMT"/>
</dbReference>
<evidence type="ECO:0000313" key="12">
    <source>
        <dbReference type="Proteomes" id="UP001312865"/>
    </source>
</evidence>
<dbReference type="PANTHER" id="PTHR10815">
    <property type="entry name" value="METHYLATED-DNA--PROTEIN-CYSTEINE METHYLTRANSFERASE"/>
    <property type="match status" value="1"/>
</dbReference>
<comment type="subcellular location">
    <subcellularLocation>
        <location evidence="8">Cytoplasm</location>
    </subcellularLocation>
</comment>
<comment type="catalytic activity">
    <reaction evidence="1 8">
        <text>a 4-O-methyl-thymidine in DNA + L-cysteinyl-[protein] = a thymidine in DNA + S-methyl-L-cysteinyl-[protein]</text>
        <dbReference type="Rhea" id="RHEA:53428"/>
        <dbReference type="Rhea" id="RHEA-COMP:10131"/>
        <dbReference type="Rhea" id="RHEA-COMP:10132"/>
        <dbReference type="Rhea" id="RHEA-COMP:13555"/>
        <dbReference type="Rhea" id="RHEA-COMP:13556"/>
        <dbReference type="ChEBI" id="CHEBI:29950"/>
        <dbReference type="ChEBI" id="CHEBI:82612"/>
        <dbReference type="ChEBI" id="CHEBI:137386"/>
        <dbReference type="ChEBI" id="CHEBI:137387"/>
        <dbReference type="EC" id="2.1.1.63"/>
    </reaction>
</comment>
<evidence type="ECO:0000256" key="8">
    <source>
        <dbReference type="HAMAP-Rule" id="MF_00772"/>
    </source>
</evidence>
<organism evidence="11 12">
    <name type="scientific">Bacillus spongiae</name>
    <dbReference type="NCBI Taxonomy" id="2683610"/>
    <lineage>
        <taxon>Bacteria</taxon>
        <taxon>Bacillati</taxon>
        <taxon>Bacillota</taxon>
        <taxon>Bacilli</taxon>
        <taxon>Bacillales</taxon>
        <taxon>Bacillaceae</taxon>
        <taxon>Bacillus</taxon>
    </lineage>
</organism>
<dbReference type="NCBIfam" id="TIGR00589">
    <property type="entry name" value="ogt"/>
    <property type="match status" value="1"/>
</dbReference>
<dbReference type="InterPro" id="IPR036388">
    <property type="entry name" value="WH-like_DNA-bd_sf"/>
</dbReference>
<comment type="catalytic activity">
    <reaction evidence="7 8">
        <text>a 6-O-methyl-2'-deoxyguanosine in DNA + L-cysteinyl-[protein] = S-methyl-L-cysteinyl-[protein] + a 2'-deoxyguanosine in DNA</text>
        <dbReference type="Rhea" id="RHEA:24000"/>
        <dbReference type="Rhea" id="RHEA-COMP:10131"/>
        <dbReference type="Rhea" id="RHEA-COMP:10132"/>
        <dbReference type="Rhea" id="RHEA-COMP:11367"/>
        <dbReference type="Rhea" id="RHEA-COMP:11368"/>
        <dbReference type="ChEBI" id="CHEBI:29950"/>
        <dbReference type="ChEBI" id="CHEBI:82612"/>
        <dbReference type="ChEBI" id="CHEBI:85445"/>
        <dbReference type="ChEBI" id="CHEBI:85448"/>
        <dbReference type="EC" id="2.1.1.63"/>
    </reaction>
</comment>
<sequence length="154" mass="17213">MEKIVMESPLGEITIAAKGDKLIFITYGEISGKNTQSNVLLAAKKQLEEYFEQKRTSFDLPLSIEGTSFQKKVWEALRSIPYGETCSYQDVAIKMDNPKAVRAVGQANRKNPFPIIVPCHRVIGKNKKLIGYAGNQTDKQQYLLSLENSSNSVN</sequence>
<evidence type="ECO:0000256" key="6">
    <source>
        <dbReference type="ARBA" id="ARBA00023204"/>
    </source>
</evidence>
<keyword evidence="4 8" id="KW-0808">Transferase</keyword>
<dbReference type="EMBL" id="JBBAXC010000002">
    <property type="protein sequence ID" value="MEI5905919.1"/>
    <property type="molecule type" value="Genomic_DNA"/>
</dbReference>
<comment type="caution">
    <text evidence="11">The sequence shown here is derived from an EMBL/GenBank/DDBJ whole genome shotgun (WGS) entry which is preliminary data.</text>
</comment>
<evidence type="ECO:0000256" key="7">
    <source>
        <dbReference type="ARBA" id="ARBA00049348"/>
    </source>
</evidence>
<evidence type="ECO:0000256" key="1">
    <source>
        <dbReference type="ARBA" id="ARBA00001286"/>
    </source>
</evidence>
<protein>
    <recommendedName>
        <fullName evidence="8">Methylated-DNA--protein-cysteine methyltransferase</fullName>
        <ecNumber evidence="8">2.1.1.63</ecNumber>
    </recommendedName>
    <alternativeName>
        <fullName evidence="8">6-O-methylguanine-DNA methyltransferase</fullName>
        <shortName evidence="8">MGMT</shortName>
    </alternativeName>
    <alternativeName>
        <fullName evidence="8">O-6-methylguanine-DNA-alkyltransferase</fullName>
    </alternativeName>
</protein>
<dbReference type="InterPro" id="IPR036631">
    <property type="entry name" value="MGMT_N_sf"/>
</dbReference>
<accession>A0ABU8H9C6</accession>
<keyword evidence="12" id="KW-1185">Reference proteome</keyword>
<dbReference type="Pfam" id="PF02870">
    <property type="entry name" value="Methyltransf_1N"/>
    <property type="match status" value="1"/>
</dbReference>
<dbReference type="PROSITE" id="PS00374">
    <property type="entry name" value="MGMT"/>
    <property type="match status" value="1"/>
</dbReference>
<dbReference type="SUPFAM" id="SSF46767">
    <property type="entry name" value="Methylated DNA-protein cysteine methyltransferase, C-terminal domain"/>
    <property type="match status" value="1"/>
</dbReference>
<evidence type="ECO:0000256" key="2">
    <source>
        <dbReference type="ARBA" id="ARBA00022490"/>
    </source>
</evidence>
<comment type="miscellaneous">
    <text evidence="8">This enzyme catalyzes only one turnover and therefore is not strictly catalytic. According to one definition, an enzyme is a biocatalyst that acts repeatedly and over many reaction cycles.</text>
</comment>
<comment type="similarity">
    <text evidence="8">Belongs to the MGMT family.</text>
</comment>